<feature type="domain" description="Pyrroline-5-carboxylate reductase dimerisation" evidence="8">
    <location>
        <begin position="169"/>
        <end position="270"/>
    </location>
</feature>
<feature type="domain" description="Pyrroline-5-carboxylate reductase catalytic N-terminal" evidence="7">
    <location>
        <begin position="13"/>
        <end position="107"/>
    </location>
</feature>
<keyword evidence="4" id="KW-0641">Proline biosynthesis</keyword>
<comment type="similarity">
    <text evidence="1 4">Belongs to the pyrroline-5-carboxylate reductase family.</text>
</comment>
<protein>
    <recommendedName>
        <fullName evidence="4 5">Pyrroline-5-carboxylate reductase</fullName>
        <shortName evidence="4">P5C reductase</shortName>
        <shortName evidence="4">P5CR</shortName>
        <ecNumber evidence="4 5">1.5.1.2</ecNumber>
    </recommendedName>
    <alternativeName>
        <fullName evidence="4">PCA reductase</fullName>
    </alternativeName>
</protein>
<evidence type="ECO:0000256" key="1">
    <source>
        <dbReference type="ARBA" id="ARBA00005525"/>
    </source>
</evidence>
<dbReference type="GO" id="GO:0005737">
    <property type="term" value="C:cytoplasm"/>
    <property type="evidence" value="ECO:0007669"/>
    <property type="project" value="UniProtKB-SubCell"/>
</dbReference>
<dbReference type="InterPro" id="IPR000304">
    <property type="entry name" value="Pyrroline-COOH_reductase"/>
</dbReference>
<comment type="caution">
    <text evidence="9">The sequence shown here is derived from an EMBL/GenBank/DDBJ whole genome shotgun (WGS) entry which is preliminary data.</text>
</comment>
<dbReference type="PIRSF" id="PIRSF000193">
    <property type="entry name" value="Pyrrol-5-carb_rd"/>
    <property type="match status" value="1"/>
</dbReference>
<feature type="binding site" evidence="6">
    <location>
        <begin position="78"/>
        <end position="81"/>
    </location>
    <ligand>
        <name>NADP(+)</name>
        <dbReference type="ChEBI" id="CHEBI:58349"/>
    </ligand>
</feature>
<feature type="binding site" evidence="6">
    <location>
        <begin position="17"/>
        <end position="22"/>
    </location>
    <ligand>
        <name>NADP(+)</name>
        <dbReference type="ChEBI" id="CHEBI:58349"/>
    </ligand>
</feature>
<accession>A0A9X3F4K1</accession>
<keyword evidence="4" id="KW-0028">Amino-acid biosynthesis</keyword>
<dbReference type="Gene3D" id="3.40.50.720">
    <property type="entry name" value="NAD(P)-binding Rossmann-like Domain"/>
    <property type="match status" value="1"/>
</dbReference>
<keyword evidence="2 4" id="KW-0521">NADP</keyword>
<sequence length="274" mass="29215">MTLSNLDNMENKKIAIIGVGNMGGAIAVGLLKSGFVPASDIFVADRKESTLKKMSDLGVNTFQNNLEATKNADVIIVAVKPYHIEGVINEIKPVLSPEKIFISIVAGVGINELGEMAGNDIPIFRVMPNTAIALQESLTCISANGNTDPHKDYVVELFNKLGKTVEIGEELMAAATVLSSCGIAYALRYIRAAMQGGIEIGFGAEMAQFITAQTVKGATELVLQSGNHPEREIDKVTTPMGVTITGLNEMEHKGFSSSLIQGVLASYKKIDNSK</sequence>
<gene>
    <name evidence="4 9" type="primary">proC</name>
    <name evidence="9" type="ORF">OU798_09125</name>
</gene>
<evidence type="ECO:0000259" key="7">
    <source>
        <dbReference type="Pfam" id="PF03807"/>
    </source>
</evidence>
<comment type="function">
    <text evidence="4">Catalyzes the reduction of 1-pyrroline-5-carboxylate (PCA) to L-proline.</text>
</comment>
<evidence type="ECO:0000256" key="4">
    <source>
        <dbReference type="HAMAP-Rule" id="MF_01925"/>
    </source>
</evidence>
<dbReference type="SUPFAM" id="SSF51735">
    <property type="entry name" value="NAD(P)-binding Rossmann-fold domains"/>
    <property type="match status" value="1"/>
</dbReference>
<dbReference type="Gene3D" id="1.10.3730.10">
    <property type="entry name" value="ProC C-terminal domain-like"/>
    <property type="match status" value="1"/>
</dbReference>
<evidence type="ECO:0000259" key="8">
    <source>
        <dbReference type="Pfam" id="PF14748"/>
    </source>
</evidence>
<organism evidence="9 10">
    <name type="scientific">Draconibacterium aestuarii</name>
    <dbReference type="NCBI Taxonomy" id="2998507"/>
    <lineage>
        <taxon>Bacteria</taxon>
        <taxon>Pseudomonadati</taxon>
        <taxon>Bacteroidota</taxon>
        <taxon>Bacteroidia</taxon>
        <taxon>Marinilabiliales</taxon>
        <taxon>Prolixibacteraceae</taxon>
        <taxon>Draconibacterium</taxon>
    </lineage>
</organism>
<proteinExistence type="inferred from homology"/>
<dbReference type="GO" id="GO:0055129">
    <property type="term" value="P:L-proline biosynthetic process"/>
    <property type="evidence" value="ECO:0007669"/>
    <property type="project" value="UniProtKB-UniRule"/>
</dbReference>
<dbReference type="InterPro" id="IPR028939">
    <property type="entry name" value="P5C_Rdtase_cat_N"/>
</dbReference>
<evidence type="ECO:0000256" key="5">
    <source>
        <dbReference type="NCBIfam" id="TIGR00112"/>
    </source>
</evidence>
<evidence type="ECO:0000313" key="10">
    <source>
        <dbReference type="Proteomes" id="UP001145087"/>
    </source>
</evidence>
<comment type="pathway">
    <text evidence="4">Amino-acid biosynthesis; L-proline biosynthesis; L-proline from L-glutamate 5-semialdehyde: step 1/1.</text>
</comment>
<dbReference type="Pfam" id="PF14748">
    <property type="entry name" value="P5CR_dimer"/>
    <property type="match status" value="1"/>
</dbReference>
<keyword evidence="4" id="KW-0963">Cytoplasm</keyword>
<dbReference type="AlphaFoldDB" id="A0A9X3F4K1"/>
<dbReference type="SUPFAM" id="SSF48179">
    <property type="entry name" value="6-phosphogluconate dehydrogenase C-terminal domain-like"/>
    <property type="match status" value="1"/>
</dbReference>
<dbReference type="EMBL" id="JAPOHD010000017">
    <property type="protein sequence ID" value="MCY1720501.1"/>
    <property type="molecule type" value="Genomic_DNA"/>
</dbReference>
<dbReference type="Proteomes" id="UP001145087">
    <property type="component" value="Unassembled WGS sequence"/>
</dbReference>
<dbReference type="GO" id="GO:0004735">
    <property type="term" value="F:pyrroline-5-carboxylate reductase activity"/>
    <property type="evidence" value="ECO:0007669"/>
    <property type="project" value="UniProtKB-UniRule"/>
</dbReference>
<dbReference type="EC" id="1.5.1.2" evidence="4 5"/>
<dbReference type="NCBIfam" id="TIGR00112">
    <property type="entry name" value="proC"/>
    <property type="match status" value="1"/>
</dbReference>
<keyword evidence="10" id="KW-1185">Reference proteome</keyword>
<dbReference type="Pfam" id="PF03807">
    <property type="entry name" value="F420_oxidored"/>
    <property type="match status" value="1"/>
</dbReference>
<comment type="catalytic activity">
    <reaction evidence="4">
        <text>L-proline + NAD(+) = (S)-1-pyrroline-5-carboxylate + NADH + 2 H(+)</text>
        <dbReference type="Rhea" id="RHEA:14105"/>
        <dbReference type="ChEBI" id="CHEBI:15378"/>
        <dbReference type="ChEBI" id="CHEBI:17388"/>
        <dbReference type="ChEBI" id="CHEBI:57540"/>
        <dbReference type="ChEBI" id="CHEBI:57945"/>
        <dbReference type="ChEBI" id="CHEBI:60039"/>
        <dbReference type="EC" id="1.5.1.2"/>
    </reaction>
</comment>
<dbReference type="InterPro" id="IPR008927">
    <property type="entry name" value="6-PGluconate_DH-like_C_sf"/>
</dbReference>
<dbReference type="PANTHER" id="PTHR11645:SF0">
    <property type="entry name" value="PYRROLINE-5-CARBOXYLATE REDUCTASE 3"/>
    <property type="match status" value="1"/>
</dbReference>
<dbReference type="PANTHER" id="PTHR11645">
    <property type="entry name" value="PYRROLINE-5-CARBOXYLATE REDUCTASE"/>
    <property type="match status" value="1"/>
</dbReference>
<evidence type="ECO:0000256" key="2">
    <source>
        <dbReference type="ARBA" id="ARBA00022857"/>
    </source>
</evidence>
<evidence type="ECO:0000256" key="3">
    <source>
        <dbReference type="ARBA" id="ARBA00023002"/>
    </source>
</evidence>
<reference evidence="9" key="1">
    <citation type="submission" date="2022-11" db="EMBL/GenBank/DDBJ databases">
        <title>Marilongibacter aestuarii gen. nov., sp. nov., isolated from tidal flat sediment.</title>
        <authorList>
            <person name="Jiayan W."/>
        </authorList>
    </citation>
    <scope>NUCLEOTIDE SEQUENCE</scope>
    <source>
        <strain evidence="9">Z1-6</strain>
    </source>
</reference>
<name>A0A9X3F4K1_9BACT</name>
<feature type="binding site" evidence="6">
    <location>
        <position position="65"/>
    </location>
    <ligand>
        <name>NADPH</name>
        <dbReference type="ChEBI" id="CHEBI:57783"/>
    </ligand>
</feature>
<comment type="catalytic activity">
    <reaction evidence="4">
        <text>L-proline + NADP(+) = (S)-1-pyrroline-5-carboxylate + NADPH + 2 H(+)</text>
        <dbReference type="Rhea" id="RHEA:14109"/>
        <dbReference type="ChEBI" id="CHEBI:15378"/>
        <dbReference type="ChEBI" id="CHEBI:17388"/>
        <dbReference type="ChEBI" id="CHEBI:57783"/>
        <dbReference type="ChEBI" id="CHEBI:58349"/>
        <dbReference type="ChEBI" id="CHEBI:60039"/>
        <dbReference type="EC" id="1.5.1.2"/>
    </reaction>
</comment>
<dbReference type="HAMAP" id="MF_01925">
    <property type="entry name" value="P5C_reductase"/>
    <property type="match status" value="1"/>
</dbReference>
<comment type="subcellular location">
    <subcellularLocation>
        <location evidence="4">Cytoplasm</location>
    </subcellularLocation>
</comment>
<dbReference type="InterPro" id="IPR029036">
    <property type="entry name" value="P5CR_dimer"/>
</dbReference>
<evidence type="ECO:0000313" key="9">
    <source>
        <dbReference type="EMBL" id="MCY1720501.1"/>
    </source>
</evidence>
<evidence type="ECO:0000256" key="6">
    <source>
        <dbReference type="PIRSR" id="PIRSR000193-1"/>
    </source>
</evidence>
<dbReference type="InterPro" id="IPR036291">
    <property type="entry name" value="NAD(P)-bd_dom_sf"/>
</dbReference>
<keyword evidence="3 4" id="KW-0560">Oxidoreductase</keyword>